<accession>A0A9D2CHH1</accession>
<evidence type="ECO:0000256" key="1">
    <source>
        <dbReference type="ARBA" id="ARBA00022553"/>
    </source>
</evidence>
<evidence type="ECO:0000313" key="3">
    <source>
        <dbReference type="EMBL" id="HIY79157.1"/>
    </source>
</evidence>
<reference evidence="3" key="2">
    <citation type="submission" date="2021-04" db="EMBL/GenBank/DDBJ databases">
        <authorList>
            <person name="Gilroy R."/>
        </authorList>
    </citation>
    <scope>NUCLEOTIDE SEQUENCE</scope>
    <source>
        <strain evidence="3">ChiHjej10B9-743</strain>
    </source>
</reference>
<name>A0A9D2CHH1_9ACTN</name>
<dbReference type="EMBL" id="DXCP01000009">
    <property type="protein sequence ID" value="HIY79157.1"/>
    <property type="molecule type" value="Genomic_DNA"/>
</dbReference>
<comment type="caution">
    <text evidence="3">The sequence shown here is derived from an EMBL/GenBank/DDBJ whole genome shotgun (WGS) entry which is preliminary data.</text>
</comment>
<dbReference type="PROSITE" id="PS50006">
    <property type="entry name" value="FHA_DOMAIN"/>
    <property type="match status" value="1"/>
</dbReference>
<dbReference type="SUPFAM" id="SSF49879">
    <property type="entry name" value="SMAD/FHA domain"/>
    <property type="match status" value="1"/>
</dbReference>
<feature type="domain" description="FHA" evidence="2">
    <location>
        <begin position="97"/>
        <end position="146"/>
    </location>
</feature>
<dbReference type="AlphaFoldDB" id="A0A9D2CHH1"/>
<evidence type="ECO:0000259" key="2">
    <source>
        <dbReference type="PROSITE" id="PS50006"/>
    </source>
</evidence>
<dbReference type="Gene3D" id="2.60.200.20">
    <property type="match status" value="1"/>
</dbReference>
<dbReference type="Proteomes" id="UP000824133">
    <property type="component" value="Unassembled WGS sequence"/>
</dbReference>
<evidence type="ECO:0000313" key="4">
    <source>
        <dbReference type="Proteomes" id="UP000824133"/>
    </source>
</evidence>
<dbReference type="CDD" id="cd00060">
    <property type="entry name" value="FHA"/>
    <property type="match status" value="1"/>
</dbReference>
<dbReference type="SMART" id="SM00240">
    <property type="entry name" value="FHA"/>
    <property type="match status" value="1"/>
</dbReference>
<sequence length="181" mass="19453">MTETVRSESVEYETKICPRCGAKLYADMNVCYGCLYDFSRNASRPERSELPLGGLDESPGETLDLSAGTARMATDRVGMVLKTPSVDLWVAVPPQGVTLGRGEQNDIVLHSRAVSRSHARLVPTPDGMEASDLGARNPLRYQGRDVRGRIVVPYGGTLDLCGCLIVMTGPSRTGPAPGSQK</sequence>
<gene>
    <name evidence="3" type="ORF">IAA42_01795</name>
</gene>
<dbReference type="InterPro" id="IPR000253">
    <property type="entry name" value="FHA_dom"/>
</dbReference>
<protein>
    <submittedName>
        <fullName evidence="3">FHA domain-containing protein</fullName>
    </submittedName>
</protein>
<proteinExistence type="predicted"/>
<dbReference type="Pfam" id="PF00498">
    <property type="entry name" value="FHA"/>
    <property type="match status" value="1"/>
</dbReference>
<organism evidence="3 4">
    <name type="scientific">Candidatus Olsenella excrementavium</name>
    <dbReference type="NCBI Taxonomy" id="2838709"/>
    <lineage>
        <taxon>Bacteria</taxon>
        <taxon>Bacillati</taxon>
        <taxon>Actinomycetota</taxon>
        <taxon>Coriobacteriia</taxon>
        <taxon>Coriobacteriales</taxon>
        <taxon>Atopobiaceae</taxon>
        <taxon>Olsenella</taxon>
    </lineage>
</organism>
<keyword evidence="1" id="KW-0597">Phosphoprotein</keyword>
<dbReference type="InterPro" id="IPR008984">
    <property type="entry name" value="SMAD_FHA_dom_sf"/>
</dbReference>
<reference evidence="3" key="1">
    <citation type="journal article" date="2021" name="PeerJ">
        <title>Extensive microbial diversity within the chicken gut microbiome revealed by metagenomics and culture.</title>
        <authorList>
            <person name="Gilroy R."/>
            <person name="Ravi A."/>
            <person name="Getino M."/>
            <person name="Pursley I."/>
            <person name="Horton D.L."/>
            <person name="Alikhan N.F."/>
            <person name="Baker D."/>
            <person name="Gharbi K."/>
            <person name="Hall N."/>
            <person name="Watson M."/>
            <person name="Adriaenssens E.M."/>
            <person name="Foster-Nyarko E."/>
            <person name="Jarju S."/>
            <person name="Secka A."/>
            <person name="Antonio M."/>
            <person name="Oren A."/>
            <person name="Chaudhuri R.R."/>
            <person name="La Ragione R."/>
            <person name="Hildebrand F."/>
            <person name="Pallen M.J."/>
        </authorList>
    </citation>
    <scope>NUCLEOTIDE SEQUENCE</scope>
    <source>
        <strain evidence="3">ChiHjej10B9-743</strain>
    </source>
</reference>